<dbReference type="Proteomes" id="UP001432322">
    <property type="component" value="Unassembled WGS sequence"/>
</dbReference>
<protein>
    <submittedName>
        <fullName evidence="3">Uncharacterized protein</fullName>
    </submittedName>
</protein>
<feature type="coiled-coil region" evidence="1">
    <location>
        <begin position="242"/>
        <end position="283"/>
    </location>
</feature>
<reference evidence="3" key="1">
    <citation type="submission" date="2023-10" db="EMBL/GenBank/DDBJ databases">
        <title>Genome assembly of Pristionchus species.</title>
        <authorList>
            <person name="Yoshida K."/>
            <person name="Sommer R.J."/>
        </authorList>
    </citation>
    <scope>NUCLEOTIDE SEQUENCE</scope>
    <source>
        <strain evidence="3">RS5133</strain>
    </source>
</reference>
<feature type="compositionally biased region" description="Basic residues" evidence="2">
    <location>
        <begin position="177"/>
        <end position="189"/>
    </location>
</feature>
<name>A0AAV5W9I9_9BILA</name>
<keyword evidence="4" id="KW-1185">Reference proteome</keyword>
<keyword evidence="1" id="KW-0175">Coiled coil</keyword>
<feature type="compositionally biased region" description="Basic and acidic residues" evidence="2">
    <location>
        <begin position="320"/>
        <end position="336"/>
    </location>
</feature>
<feature type="region of interest" description="Disordered" evidence="2">
    <location>
        <begin position="291"/>
        <end position="336"/>
    </location>
</feature>
<gene>
    <name evidence="3" type="ORF">PFISCL1PPCAC_17811</name>
</gene>
<sequence length="520" mass="60129">EARDRKGNARTMATFVKFFKGKSKKSKEHNDKENQEHLQRVNFERASTRSEIGVSDAERDRQAMRALANPYSVWTEPKKTRGPSSCPGVTLDSSSYFNERRSTRPPKQERAGSVYGGMGGMNGLRQYRIDEPAGNGHHQQHRSSRRYGDLSMIEERSERGDRSMRHQQQQEDWSRASQRRSHHNHHRHNQSYADYTSGDSEEEGGYERMLKDKIYRLKDDKKELRSAVEKYKYELEYVEYELKKQVEQNNQLASNLKQSQKKVEQLTLQLKMERENNDLLEARLSAMSASSCTSNGAMERLVSSSETSLEMSREEEEEREEMRERQREEEDEVRNFRGSDSLAVSSAATNQAASAVNIDAAQLVNRLMHGNRITDEDEMEMSRKGDTASPLEFELRRSASDMGPSVHHRQFIDGAPEEMAALEGGSWRRREKRRSFVKRSLLPSQESESSDGERILLTEKQLRKKGGVVKYDPNRRVHVKEKHYKRFGKPERSALEKYSFLEHEITDVSGMLSSPNEGNY</sequence>
<feature type="region of interest" description="Disordered" evidence="2">
    <location>
        <begin position="75"/>
        <end position="205"/>
    </location>
</feature>
<feature type="non-terminal residue" evidence="3">
    <location>
        <position position="1"/>
    </location>
</feature>
<dbReference type="AlphaFoldDB" id="A0AAV5W9I9"/>
<evidence type="ECO:0000256" key="2">
    <source>
        <dbReference type="SAM" id="MobiDB-lite"/>
    </source>
</evidence>
<feature type="compositionally biased region" description="Basic and acidic residues" evidence="2">
    <location>
        <begin position="153"/>
        <end position="174"/>
    </location>
</feature>
<accession>A0AAV5W9I9</accession>
<proteinExistence type="predicted"/>
<organism evidence="3 4">
    <name type="scientific">Pristionchus fissidentatus</name>
    <dbReference type="NCBI Taxonomy" id="1538716"/>
    <lineage>
        <taxon>Eukaryota</taxon>
        <taxon>Metazoa</taxon>
        <taxon>Ecdysozoa</taxon>
        <taxon>Nematoda</taxon>
        <taxon>Chromadorea</taxon>
        <taxon>Rhabditida</taxon>
        <taxon>Rhabditina</taxon>
        <taxon>Diplogasteromorpha</taxon>
        <taxon>Diplogasteroidea</taxon>
        <taxon>Neodiplogasteridae</taxon>
        <taxon>Pristionchus</taxon>
    </lineage>
</organism>
<evidence type="ECO:0000313" key="3">
    <source>
        <dbReference type="EMBL" id="GMT26514.1"/>
    </source>
</evidence>
<evidence type="ECO:0000256" key="1">
    <source>
        <dbReference type="SAM" id="Coils"/>
    </source>
</evidence>
<comment type="caution">
    <text evidence="3">The sequence shown here is derived from an EMBL/GenBank/DDBJ whole genome shotgun (WGS) entry which is preliminary data.</text>
</comment>
<feature type="compositionally biased region" description="Basic and acidic residues" evidence="2">
    <location>
        <begin position="98"/>
        <end position="110"/>
    </location>
</feature>
<dbReference type="EMBL" id="BTSY01000005">
    <property type="protein sequence ID" value="GMT26514.1"/>
    <property type="molecule type" value="Genomic_DNA"/>
</dbReference>
<evidence type="ECO:0000313" key="4">
    <source>
        <dbReference type="Proteomes" id="UP001432322"/>
    </source>
</evidence>